<evidence type="ECO:0000313" key="5">
    <source>
        <dbReference type="EMBL" id="CQH59434.1"/>
    </source>
</evidence>
<reference evidence="6" key="1">
    <citation type="journal article" date="2016" name="Environ. Microbiol.">
        <title>The complete genome of a viable archaeum isolated from 123-million-year-old rock salt.</title>
        <authorList>
            <person name="Jaakkola S.T."/>
            <person name="Pfeiffer F."/>
            <person name="Ravantti J.J."/>
            <person name="Guo Q."/>
            <person name="Liu Y."/>
            <person name="Chen X."/>
            <person name="Ma H."/>
            <person name="Yang C."/>
            <person name="Oksanen H.M."/>
            <person name="Bamford D.H."/>
        </authorList>
    </citation>
    <scope>NUCLEOTIDE SEQUENCE</scope>
    <source>
        <strain evidence="6">JI20-1</strain>
    </source>
</reference>
<dbReference type="InterPro" id="IPR011856">
    <property type="entry name" value="tRNA_endonuc-like_dom_sf"/>
</dbReference>
<keyword evidence="3" id="KW-0378">Hydrolase</keyword>
<feature type="domain" description="VRR-NUC" evidence="4">
    <location>
        <begin position="95"/>
        <end position="131"/>
    </location>
</feature>
<dbReference type="STRING" id="1407499.HHUB_2975"/>
<gene>
    <name evidence="5" type="ORF">HHUB_2975</name>
</gene>
<dbReference type="GO" id="GO:0016788">
    <property type="term" value="F:hydrolase activity, acting on ester bonds"/>
    <property type="evidence" value="ECO:0007669"/>
    <property type="project" value="InterPro"/>
</dbReference>
<dbReference type="Gene3D" id="3.40.1350.10">
    <property type="match status" value="1"/>
</dbReference>
<evidence type="ECO:0000256" key="1">
    <source>
        <dbReference type="ARBA" id="ARBA00001946"/>
    </source>
</evidence>
<dbReference type="GO" id="GO:0003676">
    <property type="term" value="F:nucleic acid binding"/>
    <property type="evidence" value="ECO:0007669"/>
    <property type="project" value="InterPro"/>
</dbReference>
<proteinExistence type="predicted"/>
<evidence type="ECO:0000256" key="2">
    <source>
        <dbReference type="ARBA" id="ARBA00022722"/>
    </source>
</evidence>
<protein>
    <recommendedName>
        <fullName evidence="4">VRR-NUC domain-containing protein</fullName>
    </recommendedName>
</protein>
<accession>A0A0U5AGB0</accession>
<sequence>MPITTRYTVENWRTGEMAIRSIPDEVLSLSFEEVLEISFGRFRSVDLNPVELLFACTFLHNGWRVVRTPMNRNHPIAESNTVAIERATGVEDALFGSGVPDLFLWDTDGRHRFVEVKASEDSLNENQREWAETYDWELDIAQLAHADESLSDEEIMERNRLT</sequence>
<dbReference type="InterPro" id="IPR014883">
    <property type="entry name" value="VRR_NUC"/>
</dbReference>
<evidence type="ECO:0000259" key="4">
    <source>
        <dbReference type="Pfam" id="PF08774"/>
    </source>
</evidence>
<dbReference type="AlphaFoldDB" id="A0A0U5AGB0"/>
<name>A0A0U5AGB0_9EURY</name>
<keyword evidence="2" id="KW-0540">Nuclease</keyword>
<dbReference type="KEGG" id="hhb:Hhub_2975"/>
<evidence type="ECO:0000313" key="6">
    <source>
        <dbReference type="Proteomes" id="UP000066737"/>
    </source>
</evidence>
<organism evidence="5 6">
    <name type="scientific">Halobacterium hubeiense</name>
    <dbReference type="NCBI Taxonomy" id="1407499"/>
    <lineage>
        <taxon>Archaea</taxon>
        <taxon>Methanobacteriati</taxon>
        <taxon>Methanobacteriota</taxon>
        <taxon>Stenosarchaea group</taxon>
        <taxon>Halobacteria</taxon>
        <taxon>Halobacteriales</taxon>
        <taxon>Halobacteriaceae</taxon>
        <taxon>Halobacterium</taxon>
    </lineage>
</organism>
<evidence type="ECO:0000256" key="3">
    <source>
        <dbReference type="ARBA" id="ARBA00022801"/>
    </source>
</evidence>
<keyword evidence="6" id="KW-1185">Reference proteome</keyword>
<comment type="cofactor">
    <cofactor evidence="1">
        <name>Mg(2+)</name>
        <dbReference type="ChEBI" id="CHEBI:18420"/>
    </cofactor>
</comment>
<dbReference type="Proteomes" id="UP000066737">
    <property type="component" value="Chromosome I"/>
</dbReference>
<dbReference type="Pfam" id="PF08774">
    <property type="entry name" value="VRR_NUC"/>
    <property type="match status" value="1"/>
</dbReference>
<dbReference type="GO" id="GO:0004518">
    <property type="term" value="F:nuclease activity"/>
    <property type="evidence" value="ECO:0007669"/>
    <property type="project" value="UniProtKB-KW"/>
</dbReference>
<dbReference type="EMBL" id="LN831302">
    <property type="protein sequence ID" value="CQH59434.1"/>
    <property type="molecule type" value="Genomic_DNA"/>
</dbReference>